<keyword evidence="3" id="KW-1185">Reference proteome</keyword>
<dbReference type="EMBL" id="NITZ01000059">
    <property type="protein sequence ID" value="PHM44957.1"/>
    <property type="molecule type" value="Genomic_DNA"/>
</dbReference>
<evidence type="ECO:0000259" key="1">
    <source>
        <dbReference type="Pfam" id="PF13166"/>
    </source>
</evidence>
<organism evidence="2 3">
    <name type="scientific">Xenorhabdus miraniensis</name>
    <dbReference type="NCBI Taxonomy" id="351674"/>
    <lineage>
        <taxon>Bacteria</taxon>
        <taxon>Pseudomonadati</taxon>
        <taxon>Pseudomonadota</taxon>
        <taxon>Gammaproteobacteria</taxon>
        <taxon>Enterobacterales</taxon>
        <taxon>Morganellaceae</taxon>
        <taxon>Xenorhabdus</taxon>
    </lineage>
</organism>
<feature type="domain" description="Protein CR006 P-loop" evidence="1">
    <location>
        <begin position="7"/>
        <end position="60"/>
    </location>
</feature>
<evidence type="ECO:0000313" key="3">
    <source>
        <dbReference type="Proteomes" id="UP000221980"/>
    </source>
</evidence>
<proteinExistence type="predicted"/>
<dbReference type="InterPro" id="IPR026866">
    <property type="entry name" value="CR006_AAA"/>
</dbReference>
<gene>
    <name evidence="2" type="ORF">Xmir_04372</name>
</gene>
<reference evidence="2 3" key="1">
    <citation type="journal article" date="2017" name="Nat. Microbiol.">
        <title>Natural product diversity associated with the nematode symbionts Photorhabdus and Xenorhabdus.</title>
        <authorList>
            <person name="Tobias N.J."/>
            <person name="Wolff H."/>
            <person name="Djahanschiri B."/>
            <person name="Grundmann F."/>
            <person name="Kronenwerth M."/>
            <person name="Shi Y.M."/>
            <person name="Simonyi S."/>
            <person name="Grun P."/>
            <person name="Shapiro-Ilan D."/>
            <person name="Pidot S.J."/>
            <person name="Stinear T.P."/>
            <person name="Ebersberger I."/>
            <person name="Bode H.B."/>
        </authorList>
    </citation>
    <scope>NUCLEOTIDE SEQUENCE [LARGE SCALE GENOMIC DNA]</scope>
    <source>
        <strain evidence="2 3">DSM 17902</strain>
    </source>
</reference>
<accession>A0A2D0JJ64</accession>
<comment type="caution">
    <text evidence="2">The sequence shown here is derived from an EMBL/GenBank/DDBJ whole genome shotgun (WGS) entry which is preliminary data.</text>
</comment>
<sequence>MWGGMSKDEICTLFEGRDKLICQSLFSWVNDGSHSIHDDLYINHGEQTNEAYLRVFQSIFGKAGQIGHYNMMTGATIKDSGAEDKAIGSELGAT</sequence>
<dbReference type="AlphaFoldDB" id="A0A2D0JJ64"/>
<dbReference type="Pfam" id="PF13166">
    <property type="entry name" value="AAA_13"/>
    <property type="match status" value="1"/>
</dbReference>
<name>A0A2D0JJ64_9GAMM</name>
<protein>
    <recommendedName>
        <fullName evidence="1">Protein CR006 P-loop domain-containing protein</fullName>
    </recommendedName>
</protein>
<evidence type="ECO:0000313" key="2">
    <source>
        <dbReference type="EMBL" id="PHM44957.1"/>
    </source>
</evidence>
<dbReference type="Proteomes" id="UP000221980">
    <property type="component" value="Unassembled WGS sequence"/>
</dbReference>